<feature type="coiled-coil region" evidence="1">
    <location>
        <begin position="47"/>
        <end position="102"/>
    </location>
</feature>
<sequence>MDRRAAYTREELEEIFDAENQQANLRYARPPHCSIGVESAELAHALAKRVLEERDEAIQRVAQLEAALQRSMGQAEKAMHERDEAAIEVVRGEHERDELEAELLLAHNLLADASYKNEALLRRVRQLEKWREVASQVLDSREVEPPPPPPASESDAALGLTRTKEALVAAVKEAAKLPPDERKRKFKQLKLKWHPDKHEVLKEMAEEVFKLISACIEEHGGDSEEKPEQKTDA</sequence>
<evidence type="ECO:0000313" key="3">
    <source>
        <dbReference type="EMBL" id="KOO35779.1"/>
    </source>
</evidence>
<name>A0A0M0KAF2_9EUKA</name>
<evidence type="ECO:0000256" key="1">
    <source>
        <dbReference type="SAM" id="Coils"/>
    </source>
</evidence>
<evidence type="ECO:0000313" key="4">
    <source>
        <dbReference type="Proteomes" id="UP000037460"/>
    </source>
</evidence>
<dbReference type="EMBL" id="JWZX01000754">
    <property type="protein sequence ID" value="KOO35779.1"/>
    <property type="molecule type" value="Genomic_DNA"/>
</dbReference>
<evidence type="ECO:0008006" key="5">
    <source>
        <dbReference type="Google" id="ProtNLM"/>
    </source>
</evidence>
<comment type="caution">
    <text evidence="3">The sequence shown here is derived from an EMBL/GenBank/DDBJ whole genome shotgun (WGS) entry which is preliminary data.</text>
</comment>
<proteinExistence type="predicted"/>
<evidence type="ECO:0000256" key="2">
    <source>
        <dbReference type="SAM" id="MobiDB-lite"/>
    </source>
</evidence>
<protein>
    <recommendedName>
        <fullName evidence="5">J domain-containing protein</fullName>
    </recommendedName>
</protein>
<dbReference type="Proteomes" id="UP000037460">
    <property type="component" value="Unassembled WGS sequence"/>
</dbReference>
<accession>A0A0M0KAF2</accession>
<dbReference type="SUPFAM" id="SSF46565">
    <property type="entry name" value="Chaperone J-domain"/>
    <property type="match status" value="1"/>
</dbReference>
<gene>
    <name evidence="3" type="ORF">Ctob_010848</name>
</gene>
<keyword evidence="1" id="KW-0175">Coiled coil</keyword>
<dbReference type="InterPro" id="IPR036869">
    <property type="entry name" value="J_dom_sf"/>
</dbReference>
<reference evidence="4" key="1">
    <citation type="journal article" date="2015" name="PLoS Genet.">
        <title>Genome Sequence and Transcriptome Analyses of Chrysochromulina tobin: Metabolic Tools for Enhanced Algal Fitness in the Prominent Order Prymnesiales (Haptophyceae).</title>
        <authorList>
            <person name="Hovde B.T."/>
            <person name="Deodato C.R."/>
            <person name="Hunsperger H.M."/>
            <person name="Ryken S.A."/>
            <person name="Yost W."/>
            <person name="Jha R.K."/>
            <person name="Patterson J."/>
            <person name="Monnat R.J. Jr."/>
            <person name="Barlow S.B."/>
            <person name="Starkenburg S.R."/>
            <person name="Cattolico R.A."/>
        </authorList>
    </citation>
    <scope>NUCLEOTIDE SEQUENCE</scope>
    <source>
        <strain evidence="4">CCMP291</strain>
    </source>
</reference>
<dbReference type="AlphaFoldDB" id="A0A0M0KAF2"/>
<organism evidence="3 4">
    <name type="scientific">Chrysochromulina tobinii</name>
    <dbReference type="NCBI Taxonomy" id="1460289"/>
    <lineage>
        <taxon>Eukaryota</taxon>
        <taxon>Haptista</taxon>
        <taxon>Haptophyta</taxon>
        <taxon>Prymnesiophyceae</taxon>
        <taxon>Prymnesiales</taxon>
        <taxon>Chrysochromulinaceae</taxon>
        <taxon>Chrysochromulina</taxon>
    </lineage>
</organism>
<dbReference type="Gene3D" id="1.10.287.110">
    <property type="entry name" value="DnaJ domain"/>
    <property type="match status" value="1"/>
</dbReference>
<keyword evidence="4" id="KW-1185">Reference proteome</keyword>
<dbReference type="OrthoDB" id="1262810at2759"/>
<feature type="region of interest" description="Disordered" evidence="2">
    <location>
        <begin position="137"/>
        <end position="157"/>
    </location>
</feature>